<protein>
    <submittedName>
        <fullName evidence="11">RNA polymerase sigma-54 factor</fullName>
    </submittedName>
</protein>
<dbReference type="PANTHER" id="PTHR32248">
    <property type="entry name" value="RNA POLYMERASE SIGMA-54 FACTOR"/>
    <property type="match status" value="1"/>
</dbReference>
<dbReference type="PANTHER" id="PTHR32248:SF4">
    <property type="entry name" value="RNA POLYMERASE SIGMA-54 FACTOR"/>
    <property type="match status" value="1"/>
</dbReference>
<dbReference type="GO" id="GO:0000428">
    <property type="term" value="C:DNA-directed RNA polymerase complex"/>
    <property type="evidence" value="ECO:0007669"/>
    <property type="project" value="UniProtKB-KW"/>
</dbReference>
<evidence type="ECO:0000313" key="12">
    <source>
        <dbReference type="Proteomes" id="UP000031307"/>
    </source>
</evidence>
<reference evidence="11 12" key="1">
    <citation type="journal article" date="2014" name="Mol. Biol. Evol.">
        <title>Massive expansion of Ubiquitination-related gene families within the Chlamydiae.</title>
        <authorList>
            <person name="Domman D."/>
            <person name="Collingro A."/>
            <person name="Lagkouvardos I."/>
            <person name="Gehre L."/>
            <person name="Weinmaier T."/>
            <person name="Rattei T."/>
            <person name="Subtil A."/>
            <person name="Horn M."/>
        </authorList>
    </citation>
    <scope>NUCLEOTIDE SEQUENCE [LARGE SCALE GENOMIC DNA]</scope>
    <source>
        <strain evidence="11 12">OEW1</strain>
    </source>
</reference>
<dbReference type="PRINTS" id="PR00045">
    <property type="entry name" value="SIGMA54FCT"/>
</dbReference>
<keyword evidence="8" id="KW-0804">Transcription</keyword>
<sequence length="500" mass="57856">MVYPLSLQQQAKMQQSLKQTQRMIMSPQMQQAIHLLQMPLMELVDRIETELEQNPILESIQDYPEEDQDLTRLEEDNSEADLDEEQTPEKELLFDEQDFEILKQIDEDFRDHFAESGNYYTKRTEEEEKQKNFQLNSIQAHVSLFEHLMTIAQETFANPKDIQIAESIIGNFDERGFLQTSLTEIAVLNDFSVKELQRVLKTIQTFDPFGVGASDLQESFLIQLRCQKKEDSLAYKIIEDCYEDLLHNRLPIIKKHLNCSIEDIQKAIDKDISKLDLHPGASFSGEIAQTIVPDAMIKEEDGKLDIVVTSDFLPPIRLNKRYMKMLEDESLSDATRDFIRQRVISAKWLLRNIHHRNTTIDRIAQFLAQQQHAFFQNPDGQLVPLTMKTVADNLGLHESTVARAVAGKYVETPRGLLPFRFFFTNAYMTDEGSDISAETVREAIKDIIDKEDKSKPLSDHKISDLLEIKGIHCARRTVSKYRAELNLGNTQQRRLFRKSC</sequence>
<keyword evidence="7" id="KW-0238">DNA-binding</keyword>
<dbReference type="GO" id="GO:0003677">
    <property type="term" value="F:DNA binding"/>
    <property type="evidence" value="ECO:0007669"/>
    <property type="project" value="UniProtKB-KW"/>
</dbReference>
<name>A0A0C1BZV1_9BACT</name>
<keyword evidence="4" id="KW-0548">Nucleotidyltransferase</keyword>
<evidence type="ECO:0000256" key="6">
    <source>
        <dbReference type="ARBA" id="ARBA00023082"/>
    </source>
</evidence>
<evidence type="ECO:0000259" key="10">
    <source>
        <dbReference type="Pfam" id="PF04963"/>
    </source>
</evidence>
<dbReference type="InterPro" id="IPR000394">
    <property type="entry name" value="RNA_pol_sigma_54"/>
</dbReference>
<evidence type="ECO:0000259" key="9">
    <source>
        <dbReference type="Pfam" id="PF04552"/>
    </source>
</evidence>
<evidence type="ECO:0000256" key="8">
    <source>
        <dbReference type="ARBA" id="ARBA00023163"/>
    </source>
</evidence>
<dbReference type="InterPro" id="IPR007634">
    <property type="entry name" value="RNA_pol_sigma_54_DNA-bd"/>
</dbReference>
<dbReference type="PROSITE" id="PS50044">
    <property type="entry name" value="SIGMA54_3"/>
    <property type="match status" value="1"/>
</dbReference>
<evidence type="ECO:0000256" key="1">
    <source>
        <dbReference type="ARBA" id="ARBA00008798"/>
    </source>
</evidence>
<dbReference type="AlphaFoldDB" id="A0A0C1BZV1"/>
<dbReference type="Proteomes" id="UP000031307">
    <property type="component" value="Unassembled WGS sequence"/>
</dbReference>
<keyword evidence="6" id="KW-0731">Sigma factor</keyword>
<keyword evidence="2" id="KW-0240">DNA-directed RNA polymerase</keyword>
<evidence type="ECO:0000256" key="2">
    <source>
        <dbReference type="ARBA" id="ARBA00022478"/>
    </source>
</evidence>
<dbReference type="InterPro" id="IPR007046">
    <property type="entry name" value="RNA_pol_sigma_54_core-bd"/>
</dbReference>
<dbReference type="PATRIC" id="fig|83552.4.peg.1926"/>
<dbReference type="GO" id="GO:0016779">
    <property type="term" value="F:nucleotidyltransferase activity"/>
    <property type="evidence" value="ECO:0007669"/>
    <property type="project" value="UniProtKB-KW"/>
</dbReference>
<evidence type="ECO:0000256" key="5">
    <source>
        <dbReference type="ARBA" id="ARBA00023015"/>
    </source>
</evidence>
<dbReference type="RefSeq" id="WP_013925560.1">
    <property type="nucleotide sequence ID" value="NZ_JSAM01000098.1"/>
</dbReference>
<dbReference type="Gene3D" id="1.10.10.1330">
    <property type="entry name" value="RNA polymerase sigma-54 factor, core-binding domain"/>
    <property type="match status" value="1"/>
</dbReference>
<comment type="caution">
    <text evidence="11">The sequence shown here is derived from an EMBL/GenBank/DDBJ whole genome shotgun (WGS) entry which is preliminary data.</text>
</comment>
<evidence type="ECO:0000313" key="11">
    <source>
        <dbReference type="EMBL" id="KIA76971.1"/>
    </source>
</evidence>
<dbReference type="GO" id="GO:0016987">
    <property type="term" value="F:sigma factor activity"/>
    <property type="evidence" value="ECO:0007669"/>
    <property type="project" value="UniProtKB-KW"/>
</dbReference>
<dbReference type="NCBIfam" id="TIGR02395">
    <property type="entry name" value="rpoN_sigma"/>
    <property type="match status" value="1"/>
</dbReference>
<dbReference type="EMBL" id="JSAM01000098">
    <property type="protein sequence ID" value="KIA76971.1"/>
    <property type="molecule type" value="Genomic_DNA"/>
</dbReference>
<evidence type="ECO:0000256" key="3">
    <source>
        <dbReference type="ARBA" id="ARBA00022679"/>
    </source>
</evidence>
<dbReference type="Pfam" id="PF00309">
    <property type="entry name" value="Sigma54_AID"/>
    <property type="match status" value="1"/>
</dbReference>
<organism evidence="11 12">
    <name type="scientific">Parachlamydia acanthamoebae</name>
    <dbReference type="NCBI Taxonomy" id="83552"/>
    <lineage>
        <taxon>Bacteria</taxon>
        <taxon>Pseudomonadati</taxon>
        <taxon>Chlamydiota</taxon>
        <taxon>Chlamydiia</taxon>
        <taxon>Parachlamydiales</taxon>
        <taxon>Parachlamydiaceae</taxon>
        <taxon>Parachlamydia</taxon>
    </lineage>
</organism>
<keyword evidence="5" id="KW-0805">Transcription regulation</keyword>
<accession>A0A0C1BZV1</accession>
<proteinExistence type="inferred from homology"/>
<dbReference type="Gene3D" id="1.10.10.60">
    <property type="entry name" value="Homeodomain-like"/>
    <property type="match status" value="1"/>
</dbReference>
<dbReference type="Pfam" id="PF04963">
    <property type="entry name" value="Sigma54_CBD"/>
    <property type="match status" value="1"/>
</dbReference>
<evidence type="ECO:0000256" key="4">
    <source>
        <dbReference type="ARBA" id="ARBA00022695"/>
    </source>
</evidence>
<feature type="domain" description="RNA polymerase sigma factor 54 core-binding" evidence="10">
    <location>
        <begin position="137"/>
        <end position="322"/>
    </location>
</feature>
<dbReference type="OMA" id="MPRARIH"/>
<dbReference type="Pfam" id="PF04552">
    <property type="entry name" value="Sigma54_DBD"/>
    <property type="match status" value="1"/>
</dbReference>
<comment type="similarity">
    <text evidence="1">Belongs to the sigma-54 factor family.</text>
</comment>
<evidence type="ECO:0000256" key="7">
    <source>
        <dbReference type="ARBA" id="ARBA00023125"/>
    </source>
</evidence>
<keyword evidence="3" id="KW-0808">Transferase</keyword>
<dbReference type="InterPro" id="IPR038709">
    <property type="entry name" value="RpoN_core-bd_sf"/>
</dbReference>
<feature type="domain" description="RNA polymerase sigma factor 54 DNA-binding" evidence="9">
    <location>
        <begin position="338"/>
        <end position="494"/>
    </location>
</feature>
<dbReference type="GO" id="GO:0001216">
    <property type="term" value="F:DNA-binding transcription activator activity"/>
    <property type="evidence" value="ECO:0007669"/>
    <property type="project" value="InterPro"/>
</dbReference>
<gene>
    <name evidence="11" type="primary">rpoN</name>
    <name evidence="11" type="ORF">DB43_HC00360</name>
</gene>
<dbReference type="GO" id="GO:0006352">
    <property type="term" value="P:DNA-templated transcription initiation"/>
    <property type="evidence" value="ECO:0007669"/>
    <property type="project" value="InterPro"/>
</dbReference>
<dbReference type="PIRSF" id="PIRSF000774">
    <property type="entry name" value="RpoN"/>
    <property type="match status" value="1"/>
</dbReference>